<sequence>MRNIRQRKIDENKPLPIVIFYSLLNKGSTEGGNSTLSASSTTTTETSSSSNQNGTLHHSNTSIHNDVSKLNSENSLKLIGTHPDKISHNIKNGNAHSNGFVIKNHASTSSTEKKKRSKLQKRKSMTPQEELKLIAKETGLDEDTLQVLLKCQENNDNISHNYTYDHTIDEESDHGRSSGGLGNARRGGSGAIFRSSSSSSQNSLLTAPDIIIHIPNVKIISEPENNDKLSDHSSSASSSSTTNAYINGHASRIRAEFSQAINEKKRRRKEQSQSRKKTKFQQTTHYLHYLPNNLQIDRDINSILYDMEDEDFIFLEKFHENYLRMYEECFGEEICFNGIRNKRTITMDQLLQRWQVSSKHLLPTPAQTLQILDEDFFEECIDRFEKTTAFSNDLCTFRSALEKFPSLKRFFFDVENYLTLPHVQNGKSPLGLKPSHHATSSPSINPSHKHQPEPSSNDNLTTTSALGTCSTLNTTSTSQISKLNSSSPFLQQFTKNDSDSRYNLHIFANSKTVSENNSITKQSNSNSILSPTPLQADVAASTTTRQPNLSPLLHFPSQHSVSSSSDYSSSMNTTTNCSIPSTSDSSTSSSPSSSKKILPTSFLYEIYLFWKKKRLSRIVSSTDKMLYPTCGRPLILDFEKQTSIHDKNHHAAFRPRQLPKKQSEEILNDTSSLQRLRKLRKDLISLSKLMEMINTREEKKLEYVTLLQEVLLNKLGPSAVVNGCQQEELTSGHLHPIHTTSSLENGNAKDPISSLHTNSHAKSTHNHDEKQSADSSLSRIQTSMDIVDGTKASLHDATPHNIPSIPHPNSEMDTTTIEYNPMCESVWKQQHKQDAKSGYTSMNLLHFKEILKKHNRPFFPFLAKYVRKVRNFTGDDSIAEQFNTDLPSYVPGSEYKAQLTRDGVTFDFPNDMQEPFHTQHEIAFNHKIDNLLADEVAQYKQRQEQVQNGNCSSGDMLVQLLDEEENGENSHPYDDIREVELSEFEERMNVVVTDQSSDRKNAEFSHLHDPFQPHDDFMDFQTQ</sequence>
<feature type="region of interest" description="Disordered" evidence="1">
    <location>
        <begin position="87"/>
        <end position="128"/>
    </location>
</feature>
<dbReference type="PANTHER" id="PTHR14898">
    <property type="entry name" value="ENHANCER OF POLYCOMB"/>
    <property type="match status" value="1"/>
</dbReference>
<feature type="region of interest" description="Disordered" evidence="1">
    <location>
        <begin position="537"/>
        <end position="595"/>
    </location>
</feature>
<dbReference type="OMA" id="YEIYLFW"/>
<feature type="region of interest" description="Disordered" evidence="1">
    <location>
        <begin position="736"/>
        <end position="778"/>
    </location>
</feature>
<dbReference type="EMBL" id="VFQX01000048">
    <property type="protein sequence ID" value="KAF0975269.1"/>
    <property type="molecule type" value="Genomic_DNA"/>
</dbReference>
<dbReference type="GO" id="GO:0035267">
    <property type="term" value="C:NuA4 histone acetyltransferase complex"/>
    <property type="evidence" value="ECO:0007669"/>
    <property type="project" value="InterPro"/>
</dbReference>
<keyword evidence="3" id="KW-1185">Reference proteome</keyword>
<gene>
    <name evidence="2" type="ORF">FDP41_006021</name>
</gene>
<feature type="region of interest" description="Disordered" evidence="1">
    <location>
        <begin position="168"/>
        <end position="201"/>
    </location>
</feature>
<feature type="compositionally biased region" description="Basic residues" evidence="1">
    <location>
        <begin position="113"/>
        <end position="124"/>
    </location>
</feature>
<dbReference type="Proteomes" id="UP000444721">
    <property type="component" value="Unassembled WGS sequence"/>
</dbReference>
<feature type="compositionally biased region" description="Polar residues" evidence="1">
    <location>
        <begin position="437"/>
        <end position="446"/>
    </location>
</feature>
<comment type="caution">
    <text evidence="2">The sequence shown here is derived from an EMBL/GenBank/DDBJ whole genome shotgun (WGS) entry which is preliminary data.</text>
</comment>
<protein>
    <submittedName>
        <fullName evidence="2">Uncharacterized protein</fullName>
    </submittedName>
</protein>
<evidence type="ECO:0000313" key="3">
    <source>
        <dbReference type="Proteomes" id="UP000444721"/>
    </source>
</evidence>
<dbReference type="GO" id="GO:0006357">
    <property type="term" value="P:regulation of transcription by RNA polymerase II"/>
    <property type="evidence" value="ECO:0007669"/>
    <property type="project" value="InterPro"/>
</dbReference>
<feature type="compositionally biased region" description="Low complexity" evidence="1">
    <location>
        <begin position="578"/>
        <end position="595"/>
    </location>
</feature>
<feature type="compositionally biased region" description="Low complexity" evidence="1">
    <location>
        <begin position="34"/>
        <end position="50"/>
    </location>
</feature>
<feature type="compositionally biased region" description="Basic and acidic residues" evidence="1">
    <location>
        <begin position="996"/>
        <end position="1017"/>
    </location>
</feature>
<dbReference type="OrthoDB" id="10380545at2759"/>
<feature type="compositionally biased region" description="Polar residues" evidence="1">
    <location>
        <begin position="51"/>
        <end position="66"/>
    </location>
</feature>
<feature type="compositionally biased region" description="Low complexity" evidence="1">
    <location>
        <begin position="557"/>
        <end position="570"/>
    </location>
</feature>
<dbReference type="VEuPathDB" id="AmoebaDB:FDP41_006021"/>
<dbReference type="RefSeq" id="XP_044559982.1">
    <property type="nucleotide sequence ID" value="XM_044709612.1"/>
</dbReference>
<organism evidence="2 3">
    <name type="scientific">Naegleria fowleri</name>
    <name type="common">Brain eating amoeba</name>
    <dbReference type="NCBI Taxonomy" id="5763"/>
    <lineage>
        <taxon>Eukaryota</taxon>
        <taxon>Discoba</taxon>
        <taxon>Heterolobosea</taxon>
        <taxon>Tetramitia</taxon>
        <taxon>Eutetramitia</taxon>
        <taxon>Vahlkampfiidae</taxon>
        <taxon>Naegleria</taxon>
    </lineage>
</organism>
<proteinExistence type="predicted"/>
<dbReference type="VEuPathDB" id="AmoebaDB:NfTy_043330"/>
<evidence type="ECO:0000256" key="1">
    <source>
        <dbReference type="SAM" id="MobiDB-lite"/>
    </source>
</evidence>
<dbReference type="GeneID" id="68113239"/>
<dbReference type="AlphaFoldDB" id="A0A6A5BQP4"/>
<evidence type="ECO:0000313" key="2">
    <source>
        <dbReference type="EMBL" id="KAF0975269.1"/>
    </source>
</evidence>
<dbReference type="InterPro" id="IPR024943">
    <property type="entry name" value="Enhancer_polycomb"/>
</dbReference>
<feature type="region of interest" description="Disordered" evidence="1">
    <location>
        <begin position="223"/>
        <end position="243"/>
    </location>
</feature>
<dbReference type="VEuPathDB" id="AmoebaDB:NF0120810"/>
<feature type="compositionally biased region" description="Polar residues" evidence="1">
    <location>
        <begin position="453"/>
        <end position="464"/>
    </location>
</feature>
<feature type="region of interest" description="Disordered" evidence="1">
    <location>
        <begin position="428"/>
        <end position="464"/>
    </location>
</feature>
<feature type="region of interest" description="Disordered" evidence="1">
    <location>
        <begin position="28"/>
        <end position="66"/>
    </location>
</feature>
<feature type="region of interest" description="Disordered" evidence="1">
    <location>
        <begin position="994"/>
        <end position="1023"/>
    </location>
</feature>
<name>A0A6A5BQP4_NAEFO</name>
<feature type="compositionally biased region" description="Gly residues" evidence="1">
    <location>
        <begin position="177"/>
        <end position="190"/>
    </location>
</feature>
<feature type="compositionally biased region" description="Polar residues" evidence="1">
    <location>
        <begin position="540"/>
        <end position="549"/>
    </location>
</feature>
<accession>A0A6A5BQP4</accession>
<reference evidence="2 3" key="1">
    <citation type="journal article" date="2019" name="Sci. Rep.">
        <title>Nanopore sequencing improves the draft genome of the human pathogenic amoeba Naegleria fowleri.</title>
        <authorList>
            <person name="Liechti N."/>
            <person name="Schurch N."/>
            <person name="Bruggmann R."/>
            <person name="Wittwer M."/>
        </authorList>
    </citation>
    <scope>NUCLEOTIDE SEQUENCE [LARGE SCALE GENOMIC DNA]</scope>
    <source>
        <strain evidence="2 3">ATCC 30894</strain>
    </source>
</reference>